<dbReference type="RefSeq" id="WP_102773186.1">
    <property type="nucleotide sequence ID" value="NZ_POQS01000003.1"/>
</dbReference>
<keyword evidence="9 13" id="KW-0378">Hydrolase</keyword>
<dbReference type="HAMAP" id="MF_00495">
    <property type="entry name" value="GPH_hydrolase_bact"/>
    <property type="match status" value="1"/>
</dbReference>
<comment type="similarity">
    <text evidence="4 13">Belongs to the HAD-like hydrolase superfamily. CbbY/CbbZ/Gph/YieH family.</text>
</comment>
<dbReference type="NCBIfam" id="TIGR01449">
    <property type="entry name" value="PGP_bact"/>
    <property type="match status" value="1"/>
</dbReference>
<dbReference type="PANTHER" id="PTHR43434:SF1">
    <property type="entry name" value="PHOSPHOGLYCOLATE PHOSPHATASE"/>
    <property type="match status" value="1"/>
</dbReference>
<feature type="active site" description="Nucleophile" evidence="13">
    <location>
        <position position="10"/>
    </location>
</feature>
<comment type="subunit">
    <text evidence="5">Homotrimer.</text>
</comment>
<sequence>MTAFRAALLDLDGTLLDSIPDLAFAANAMRVELGMSPLREDVVATFVGKGVDNLVRRSLAGSLEGADPEPAEFDRARAAFYRHYHLVNGEKAQVYPGVIDGLKQLREQGLKLAVVTNKPTEFTLPLLQRTGLAGFFDAVVCGDTCARRKPDPDQVLHACDLLGVTAPQAVTIGDSLNDAQAGRSAGTQVLVVPYGYNEGKDVRELDVDGIVDTLVDAAQWVALWNQSRNTANTAANTAANATAKTGS</sequence>
<evidence type="ECO:0000256" key="2">
    <source>
        <dbReference type="ARBA" id="ARBA00001946"/>
    </source>
</evidence>
<dbReference type="Proteomes" id="UP000235994">
    <property type="component" value="Unassembled WGS sequence"/>
</dbReference>
<evidence type="ECO:0000256" key="10">
    <source>
        <dbReference type="ARBA" id="ARBA00022842"/>
    </source>
</evidence>
<evidence type="ECO:0000256" key="6">
    <source>
        <dbReference type="ARBA" id="ARBA00013078"/>
    </source>
</evidence>
<comment type="function">
    <text evidence="12 13">Specifically catalyzes the dephosphorylation of 2-phosphoglycolate. Is involved in the dissimilation of the intracellular 2-phosphoglycolate formed during the DNA repair of 3'-phosphoglycolate ends, a major class of DNA lesions induced by oxidative stress.</text>
</comment>
<dbReference type="NCBIfam" id="NF009695">
    <property type="entry name" value="PRK13222.1-2"/>
    <property type="match status" value="1"/>
</dbReference>
<dbReference type="SFLD" id="SFLDG01129">
    <property type="entry name" value="C1.5:_HAD__Beta-PGM__Phosphata"/>
    <property type="match status" value="1"/>
</dbReference>
<dbReference type="UniPathway" id="UPA00865">
    <property type="reaction ID" value="UER00834"/>
</dbReference>
<dbReference type="GO" id="GO:0019253">
    <property type="term" value="P:reductive pentose-phosphate cycle"/>
    <property type="evidence" value="ECO:0007669"/>
    <property type="project" value="UniProtKB-KW"/>
</dbReference>
<dbReference type="Gene3D" id="1.10.150.240">
    <property type="entry name" value="Putative phosphatase, domain 2"/>
    <property type="match status" value="1"/>
</dbReference>
<dbReference type="GO" id="GO:0005829">
    <property type="term" value="C:cytosol"/>
    <property type="evidence" value="ECO:0007669"/>
    <property type="project" value="TreeGrafter"/>
</dbReference>
<reference evidence="14 15" key="1">
    <citation type="submission" date="2018-01" db="EMBL/GenBank/DDBJ databases">
        <title>The draft genome of an aniline degradation strain ANB-1.</title>
        <authorList>
            <person name="Zhang L."/>
            <person name="Jiang J."/>
        </authorList>
    </citation>
    <scope>NUCLEOTIDE SEQUENCE [LARGE SCALE GENOMIC DNA]</scope>
    <source>
        <strain evidence="14 15">ANB-1</strain>
    </source>
</reference>
<dbReference type="SFLD" id="SFLDG01135">
    <property type="entry name" value="C1.5.6:_HAD__Beta-PGM__Phospha"/>
    <property type="match status" value="1"/>
</dbReference>
<dbReference type="SUPFAM" id="SSF56784">
    <property type="entry name" value="HAD-like"/>
    <property type="match status" value="1"/>
</dbReference>
<dbReference type="GO" id="GO:0046295">
    <property type="term" value="P:glycolate biosynthetic process"/>
    <property type="evidence" value="ECO:0007669"/>
    <property type="project" value="UniProtKB-UniRule"/>
</dbReference>
<comment type="pathway">
    <text evidence="3 13">Organic acid metabolism; glycolate biosynthesis; glycolate from 2-phosphoglycolate: step 1/1.</text>
</comment>
<dbReference type="FunFam" id="3.40.50.1000:FF:000022">
    <property type="entry name" value="Phosphoglycolate phosphatase"/>
    <property type="match status" value="1"/>
</dbReference>
<keyword evidence="15" id="KW-1185">Reference proteome</keyword>
<evidence type="ECO:0000256" key="8">
    <source>
        <dbReference type="ARBA" id="ARBA00022723"/>
    </source>
</evidence>
<feature type="binding site" evidence="13">
    <location>
        <position position="10"/>
    </location>
    <ligand>
        <name>Mg(2+)</name>
        <dbReference type="ChEBI" id="CHEBI:18420"/>
    </ligand>
</feature>
<dbReference type="NCBIfam" id="TIGR01509">
    <property type="entry name" value="HAD-SF-IA-v3"/>
    <property type="match status" value="1"/>
</dbReference>
<dbReference type="InterPro" id="IPR023214">
    <property type="entry name" value="HAD_sf"/>
</dbReference>
<evidence type="ECO:0000256" key="4">
    <source>
        <dbReference type="ARBA" id="ARBA00006171"/>
    </source>
</evidence>
<evidence type="ECO:0000313" key="14">
    <source>
        <dbReference type="EMBL" id="PND33397.1"/>
    </source>
</evidence>
<evidence type="ECO:0000256" key="7">
    <source>
        <dbReference type="ARBA" id="ARBA00022567"/>
    </source>
</evidence>
<dbReference type="SFLD" id="SFLDS00003">
    <property type="entry name" value="Haloacid_Dehalogenase"/>
    <property type="match status" value="1"/>
</dbReference>
<evidence type="ECO:0000256" key="3">
    <source>
        <dbReference type="ARBA" id="ARBA00004818"/>
    </source>
</evidence>
<dbReference type="EC" id="3.1.3.18" evidence="6 13"/>
<keyword evidence="7" id="KW-0113">Calvin cycle</keyword>
<evidence type="ECO:0000256" key="1">
    <source>
        <dbReference type="ARBA" id="ARBA00000830"/>
    </source>
</evidence>
<evidence type="ECO:0000256" key="11">
    <source>
        <dbReference type="ARBA" id="ARBA00023277"/>
    </source>
</evidence>
<dbReference type="NCBIfam" id="TIGR01662">
    <property type="entry name" value="HAD-SF-IIIA"/>
    <property type="match status" value="1"/>
</dbReference>
<dbReference type="InterPro" id="IPR041492">
    <property type="entry name" value="HAD_2"/>
</dbReference>
<evidence type="ECO:0000256" key="5">
    <source>
        <dbReference type="ARBA" id="ARBA00011233"/>
    </source>
</evidence>
<feature type="binding site" evidence="13">
    <location>
        <position position="174"/>
    </location>
    <ligand>
        <name>Mg(2+)</name>
        <dbReference type="ChEBI" id="CHEBI:18420"/>
    </ligand>
</feature>
<comment type="catalytic activity">
    <reaction evidence="1 13">
        <text>2-phosphoglycolate + H2O = glycolate + phosphate</text>
        <dbReference type="Rhea" id="RHEA:14369"/>
        <dbReference type="ChEBI" id="CHEBI:15377"/>
        <dbReference type="ChEBI" id="CHEBI:29805"/>
        <dbReference type="ChEBI" id="CHEBI:43474"/>
        <dbReference type="ChEBI" id="CHEBI:58033"/>
        <dbReference type="EC" id="3.1.3.18"/>
    </reaction>
</comment>
<dbReference type="PRINTS" id="PR00413">
    <property type="entry name" value="HADHALOGNASE"/>
</dbReference>
<keyword evidence="10 13" id="KW-0460">Magnesium</keyword>
<evidence type="ECO:0000256" key="12">
    <source>
        <dbReference type="ARBA" id="ARBA00059247"/>
    </source>
</evidence>
<comment type="cofactor">
    <cofactor evidence="2 13">
        <name>Mg(2+)</name>
        <dbReference type="ChEBI" id="CHEBI:18420"/>
    </cofactor>
</comment>
<dbReference type="Gene3D" id="3.40.50.1000">
    <property type="entry name" value="HAD superfamily/HAD-like"/>
    <property type="match status" value="1"/>
</dbReference>
<name>A0A2N8KIX1_9BURK</name>
<dbReference type="InterPro" id="IPR050155">
    <property type="entry name" value="HAD-like_hydrolase_sf"/>
</dbReference>
<dbReference type="InterPro" id="IPR006439">
    <property type="entry name" value="HAD-SF_hydro_IA"/>
</dbReference>
<organism evidence="14 15">
    <name type="scientific">Achromobacter pulmonis</name>
    <dbReference type="NCBI Taxonomy" id="1389932"/>
    <lineage>
        <taxon>Bacteria</taxon>
        <taxon>Pseudomonadati</taxon>
        <taxon>Pseudomonadota</taxon>
        <taxon>Betaproteobacteria</taxon>
        <taxon>Burkholderiales</taxon>
        <taxon>Alcaligenaceae</taxon>
        <taxon>Achromobacter</taxon>
    </lineage>
</organism>
<comment type="caution">
    <text evidence="14">The sequence shown here is derived from an EMBL/GenBank/DDBJ whole genome shotgun (WGS) entry which is preliminary data.</text>
</comment>
<keyword evidence="8 13" id="KW-0479">Metal-binding</keyword>
<dbReference type="Pfam" id="PF13419">
    <property type="entry name" value="HAD_2"/>
    <property type="match status" value="1"/>
</dbReference>
<dbReference type="InterPro" id="IPR006549">
    <property type="entry name" value="HAD-SF_hydro_IIIA"/>
</dbReference>
<dbReference type="GO" id="GO:0008967">
    <property type="term" value="F:phosphoglycolate phosphatase activity"/>
    <property type="evidence" value="ECO:0007669"/>
    <property type="project" value="UniProtKB-UniRule"/>
</dbReference>
<dbReference type="EMBL" id="POQS01000003">
    <property type="protein sequence ID" value="PND33397.1"/>
    <property type="molecule type" value="Genomic_DNA"/>
</dbReference>
<protein>
    <recommendedName>
        <fullName evidence="6 13">Phosphoglycolate phosphatase</fullName>
        <shortName evidence="13">PGP</shortName>
        <shortName evidence="13">PGPase</shortName>
        <ecNumber evidence="6 13">3.1.3.18</ecNumber>
    </recommendedName>
</protein>
<keyword evidence="11 13" id="KW-0119">Carbohydrate metabolism</keyword>
<dbReference type="GO" id="GO:0046872">
    <property type="term" value="F:metal ion binding"/>
    <property type="evidence" value="ECO:0007669"/>
    <property type="project" value="UniProtKB-KW"/>
</dbReference>
<dbReference type="InterPro" id="IPR023198">
    <property type="entry name" value="PGP-like_dom2"/>
</dbReference>
<evidence type="ECO:0000256" key="13">
    <source>
        <dbReference type="HAMAP-Rule" id="MF_00495"/>
    </source>
</evidence>
<dbReference type="PANTHER" id="PTHR43434">
    <property type="entry name" value="PHOSPHOGLYCOLATE PHOSPHATASE"/>
    <property type="match status" value="1"/>
</dbReference>
<accession>A0A2N8KIX1</accession>
<dbReference type="InterPro" id="IPR036412">
    <property type="entry name" value="HAD-like_sf"/>
</dbReference>
<dbReference type="InterPro" id="IPR037512">
    <property type="entry name" value="PGPase_prok"/>
</dbReference>
<evidence type="ECO:0000256" key="9">
    <source>
        <dbReference type="ARBA" id="ARBA00022801"/>
    </source>
</evidence>
<dbReference type="GO" id="GO:0006281">
    <property type="term" value="P:DNA repair"/>
    <property type="evidence" value="ECO:0007669"/>
    <property type="project" value="TreeGrafter"/>
</dbReference>
<dbReference type="NCBIfam" id="TIGR01549">
    <property type="entry name" value="HAD-SF-IA-v1"/>
    <property type="match status" value="1"/>
</dbReference>
<dbReference type="AlphaFoldDB" id="A0A2N8KIX1"/>
<feature type="binding site" evidence="13">
    <location>
        <position position="12"/>
    </location>
    <ligand>
        <name>Mg(2+)</name>
        <dbReference type="ChEBI" id="CHEBI:18420"/>
    </ligand>
</feature>
<evidence type="ECO:0000313" key="15">
    <source>
        <dbReference type="Proteomes" id="UP000235994"/>
    </source>
</evidence>
<gene>
    <name evidence="14" type="ORF">C1I89_12980</name>
</gene>
<proteinExistence type="inferred from homology"/>